<name>A0AAN9MW81_CANGL</name>
<keyword evidence="2" id="KW-1185">Reference proteome</keyword>
<reference evidence="1 2" key="1">
    <citation type="submission" date="2024-01" db="EMBL/GenBank/DDBJ databases">
        <title>The genomes of 5 underutilized Papilionoideae crops provide insights into root nodulation and disease resistanc.</title>
        <authorList>
            <person name="Jiang F."/>
        </authorList>
    </citation>
    <scope>NUCLEOTIDE SEQUENCE [LARGE SCALE GENOMIC DNA]</scope>
    <source>
        <strain evidence="1">LVBAO_FW01</strain>
        <tissue evidence="1">Leaves</tissue>
    </source>
</reference>
<organism evidence="1 2">
    <name type="scientific">Canavalia gladiata</name>
    <name type="common">Sword bean</name>
    <name type="synonym">Dolichos gladiatus</name>
    <dbReference type="NCBI Taxonomy" id="3824"/>
    <lineage>
        <taxon>Eukaryota</taxon>
        <taxon>Viridiplantae</taxon>
        <taxon>Streptophyta</taxon>
        <taxon>Embryophyta</taxon>
        <taxon>Tracheophyta</taxon>
        <taxon>Spermatophyta</taxon>
        <taxon>Magnoliopsida</taxon>
        <taxon>eudicotyledons</taxon>
        <taxon>Gunneridae</taxon>
        <taxon>Pentapetalae</taxon>
        <taxon>rosids</taxon>
        <taxon>fabids</taxon>
        <taxon>Fabales</taxon>
        <taxon>Fabaceae</taxon>
        <taxon>Papilionoideae</taxon>
        <taxon>50 kb inversion clade</taxon>
        <taxon>NPAAA clade</taxon>
        <taxon>indigoferoid/millettioid clade</taxon>
        <taxon>Phaseoleae</taxon>
        <taxon>Canavalia</taxon>
    </lineage>
</organism>
<sequence>MNVKPAWLDMLLAEIIHEHCRVHHDQQKNMFCVNCCAFLIVHIPNVRRYDGQEVIQLNDLGSEGINCARIKIRKM</sequence>
<dbReference type="Proteomes" id="UP001367508">
    <property type="component" value="Unassembled WGS sequence"/>
</dbReference>
<dbReference type="AlphaFoldDB" id="A0AAN9MW81"/>
<protein>
    <submittedName>
        <fullName evidence="1">Uncharacterized protein</fullName>
    </submittedName>
</protein>
<proteinExistence type="predicted"/>
<comment type="caution">
    <text evidence="1">The sequence shown here is derived from an EMBL/GenBank/DDBJ whole genome shotgun (WGS) entry which is preliminary data.</text>
</comment>
<dbReference type="EMBL" id="JAYMYQ010000001">
    <property type="protein sequence ID" value="KAK7359604.1"/>
    <property type="molecule type" value="Genomic_DNA"/>
</dbReference>
<evidence type="ECO:0000313" key="2">
    <source>
        <dbReference type="Proteomes" id="UP001367508"/>
    </source>
</evidence>
<accession>A0AAN9MW81</accession>
<evidence type="ECO:0000313" key="1">
    <source>
        <dbReference type="EMBL" id="KAK7359604.1"/>
    </source>
</evidence>
<gene>
    <name evidence="1" type="ORF">VNO77_01565</name>
</gene>